<accession>A0ABV7ZDQ6</accession>
<proteinExistence type="predicted"/>
<keyword evidence="2" id="KW-1185">Reference proteome</keyword>
<organism evidence="1 2">
    <name type="scientific">Deinococcus rufus</name>
    <dbReference type="NCBI Taxonomy" id="2136097"/>
    <lineage>
        <taxon>Bacteria</taxon>
        <taxon>Thermotogati</taxon>
        <taxon>Deinococcota</taxon>
        <taxon>Deinococci</taxon>
        <taxon>Deinococcales</taxon>
        <taxon>Deinococcaceae</taxon>
        <taxon>Deinococcus</taxon>
    </lineage>
</organism>
<dbReference type="RefSeq" id="WP_322472243.1">
    <property type="nucleotide sequence ID" value="NZ_JBHRZG010000024.1"/>
</dbReference>
<evidence type="ECO:0000313" key="2">
    <source>
        <dbReference type="Proteomes" id="UP001595803"/>
    </source>
</evidence>
<dbReference type="Gene3D" id="3.40.1350.10">
    <property type="match status" value="1"/>
</dbReference>
<protein>
    <recommendedName>
        <fullName evidence="3">VRR-NUC domain-containing protein</fullName>
    </recommendedName>
</protein>
<reference evidence="2" key="1">
    <citation type="journal article" date="2019" name="Int. J. Syst. Evol. Microbiol.">
        <title>The Global Catalogue of Microorganisms (GCM) 10K type strain sequencing project: providing services to taxonomists for standard genome sequencing and annotation.</title>
        <authorList>
            <consortium name="The Broad Institute Genomics Platform"/>
            <consortium name="The Broad Institute Genome Sequencing Center for Infectious Disease"/>
            <person name="Wu L."/>
            <person name="Ma J."/>
        </authorList>
    </citation>
    <scope>NUCLEOTIDE SEQUENCE [LARGE SCALE GENOMIC DNA]</scope>
    <source>
        <strain evidence="2">CCTCC AB 2017081</strain>
    </source>
</reference>
<dbReference type="InterPro" id="IPR011856">
    <property type="entry name" value="tRNA_endonuc-like_dom_sf"/>
</dbReference>
<dbReference type="EMBL" id="JBHRZG010000024">
    <property type="protein sequence ID" value="MFC3834772.1"/>
    <property type="molecule type" value="Genomic_DNA"/>
</dbReference>
<dbReference type="Proteomes" id="UP001595803">
    <property type="component" value="Unassembled WGS sequence"/>
</dbReference>
<comment type="caution">
    <text evidence="1">The sequence shown here is derived from an EMBL/GenBank/DDBJ whole genome shotgun (WGS) entry which is preliminary data.</text>
</comment>
<sequence length="128" mass="13693">MTRPPASEAQVEAAISDLFLRAGWYPVKTDAALVTRGSRRRVKSGHIPSGFPDMTYLLGLPGTGLCLAALIETKTATGQARDSQVERHAELRDLYGIAAHIVRDPREAAALIAMARRVVGALKGVTLS</sequence>
<evidence type="ECO:0008006" key="3">
    <source>
        <dbReference type="Google" id="ProtNLM"/>
    </source>
</evidence>
<gene>
    <name evidence="1" type="ORF">ACFOSB_18090</name>
</gene>
<name>A0ABV7ZDQ6_9DEIO</name>
<evidence type="ECO:0000313" key="1">
    <source>
        <dbReference type="EMBL" id="MFC3834772.1"/>
    </source>
</evidence>